<evidence type="ECO:0000313" key="3">
    <source>
        <dbReference type="Proteomes" id="UP001596065"/>
    </source>
</evidence>
<evidence type="ECO:0000256" key="1">
    <source>
        <dbReference type="SAM" id="MobiDB-lite"/>
    </source>
</evidence>
<name>A0ABW0WJL2_STRNO</name>
<reference evidence="3" key="1">
    <citation type="journal article" date="2019" name="Int. J. Syst. Evol. Microbiol.">
        <title>The Global Catalogue of Microorganisms (GCM) 10K type strain sequencing project: providing services to taxonomists for standard genome sequencing and annotation.</title>
        <authorList>
            <consortium name="The Broad Institute Genomics Platform"/>
            <consortium name="The Broad Institute Genome Sequencing Center for Infectious Disease"/>
            <person name="Wu L."/>
            <person name="Ma J."/>
        </authorList>
    </citation>
    <scope>NUCLEOTIDE SEQUENCE [LARGE SCALE GENOMIC DNA]</scope>
    <source>
        <strain evidence="3">KCTC 5701</strain>
    </source>
</reference>
<dbReference type="RefSeq" id="WP_344352229.1">
    <property type="nucleotide sequence ID" value="NZ_BAAASM010000056.1"/>
</dbReference>
<comment type="caution">
    <text evidence="2">The sequence shown here is derived from an EMBL/GenBank/DDBJ whole genome shotgun (WGS) entry which is preliminary data.</text>
</comment>
<gene>
    <name evidence="2" type="ORF">ACFP3J_23605</name>
</gene>
<evidence type="ECO:0000313" key="2">
    <source>
        <dbReference type="EMBL" id="MFC5658452.1"/>
    </source>
</evidence>
<protein>
    <submittedName>
        <fullName evidence="2">Uncharacterized protein</fullName>
    </submittedName>
</protein>
<sequence>MIRILDWLKERRISDRRSFSASLESKDHGLHYHAIIRYRWWLNLDSPAPRPLAPDALARHLLREELTSVASTYRLLDRAAAADAMNSALSQELGDHGQRIRVEGRVRIRVPKPMREAAMRRAEEEEALRSAHARETVELELLLDRLTDPVLGPVWWVSRYADLQFATGDPKQKVDSVLGAFRQLQETLHAARIDQTSDEKLLVRRKIEEVFSVIEDKETLSLALQVMNRTLDHLGISRAAGGKPGLNGSGRDMVPGPSTESD</sequence>
<dbReference type="EMBL" id="JBHSOE010000045">
    <property type="protein sequence ID" value="MFC5658452.1"/>
    <property type="molecule type" value="Genomic_DNA"/>
</dbReference>
<keyword evidence="3" id="KW-1185">Reference proteome</keyword>
<accession>A0ABW0WJL2</accession>
<dbReference type="Proteomes" id="UP001596065">
    <property type="component" value="Unassembled WGS sequence"/>
</dbReference>
<feature type="region of interest" description="Disordered" evidence="1">
    <location>
        <begin position="238"/>
        <end position="262"/>
    </location>
</feature>
<proteinExistence type="predicted"/>
<organism evidence="2 3">
    <name type="scientific">Streptomyces nogalater</name>
    <dbReference type="NCBI Taxonomy" id="38314"/>
    <lineage>
        <taxon>Bacteria</taxon>
        <taxon>Bacillati</taxon>
        <taxon>Actinomycetota</taxon>
        <taxon>Actinomycetes</taxon>
        <taxon>Kitasatosporales</taxon>
        <taxon>Streptomycetaceae</taxon>
        <taxon>Streptomyces</taxon>
    </lineage>
</organism>